<protein>
    <recommendedName>
        <fullName evidence="1">Prolyl 4-hydroxylase N-terminal domain-containing protein</fullName>
    </recommendedName>
</protein>
<dbReference type="Gene3D" id="1.25.40.10">
    <property type="entry name" value="Tetratricopeptide repeat domain"/>
    <property type="match status" value="1"/>
</dbReference>
<proteinExistence type="predicted"/>
<dbReference type="OrthoDB" id="420380at2759"/>
<gene>
    <name evidence="2" type="primary">Dwil\GK28080</name>
    <name evidence="2" type="ORF">Dwil_GK28080</name>
</gene>
<evidence type="ECO:0000259" key="1">
    <source>
        <dbReference type="Pfam" id="PF08336"/>
    </source>
</evidence>
<keyword evidence="3" id="KW-1185">Reference proteome</keyword>
<sequence length="87" mass="10202">AQNSSDYLENSLNSFSLLRHMQSDWMYWQLYMENANSCKYNRNIVKPDLPQSNDFIDAAEGLRRLQKVYQMSSLDMVNGLLDGVQYK</sequence>
<dbReference type="Pfam" id="PF08336">
    <property type="entry name" value="P4Ha_N"/>
    <property type="match status" value="1"/>
</dbReference>
<dbReference type="AlphaFoldDB" id="A0A0Q9X3D7"/>
<dbReference type="GO" id="GO:0004656">
    <property type="term" value="F:procollagen-proline 4-dioxygenase activity"/>
    <property type="evidence" value="ECO:0007669"/>
    <property type="project" value="InterPro"/>
</dbReference>
<accession>A0A0Q9X3D7</accession>
<evidence type="ECO:0000313" key="3">
    <source>
        <dbReference type="Proteomes" id="UP000007798"/>
    </source>
</evidence>
<feature type="non-terminal residue" evidence="2">
    <location>
        <position position="1"/>
    </location>
</feature>
<organism evidence="2 3">
    <name type="scientific">Drosophila willistoni</name>
    <name type="common">Fruit fly</name>
    <dbReference type="NCBI Taxonomy" id="7260"/>
    <lineage>
        <taxon>Eukaryota</taxon>
        <taxon>Metazoa</taxon>
        <taxon>Ecdysozoa</taxon>
        <taxon>Arthropoda</taxon>
        <taxon>Hexapoda</taxon>
        <taxon>Insecta</taxon>
        <taxon>Pterygota</taxon>
        <taxon>Neoptera</taxon>
        <taxon>Endopterygota</taxon>
        <taxon>Diptera</taxon>
        <taxon>Brachycera</taxon>
        <taxon>Muscomorpha</taxon>
        <taxon>Ephydroidea</taxon>
        <taxon>Drosophilidae</taxon>
        <taxon>Drosophila</taxon>
        <taxon>Sophophora</taxon>
    </lineage>
</organism>
<dbReference type="InterPro" id="IPR013547">
    <property type="entry name" value="P4H_N"/>
</dbReference>
<reference evidence="2 3" key="1">
    <citation type="journal article" date="2007" name="Nature">
        <title>Evolution of genes and genomes on the Drosophila phylogeny.</title>
        <authorList>
            <consortium name="Drosophila 12 Genomes Consortium"/>
            <person name="Clark A.G."/>
            <person name="Eisen M.B."/>
            <person name="Smith D.R."/>
            <person name="Bergman C.M."/>
            <person name="Oliver B."/>
            <person name="Markow T.A."/>
            <person name="Kaufman T.C."/>
            <person name="Kellis M."/>
            <person name="Gelbart W."/>
            <person name="Iyer V.N."/>
            <person name="Pollard D.A."/>
            <person name="Sackton T.B."/>
            <person name="Larracuente A.M."/>
            <person name="Singh N.D."/>
            <person name="Abad J.P."/>
            <person name="Abt D.N."/>
            <person name="Adryan B."/>
            <person name="Aguade M."/>
            <person name="Akashi H."/>
            <person name="Anderson W.W."/>
            <person name="Aquadro C.F."/>
            <person name="Ardell D.H."/>
            <person name="Arguello R."/>
            <person name="Artieri C.G."/>
            <person name="Barbash D.A."/>
            <person name="Barker D."/>
            <person name="Barsanti P."/>
            <person name="Batterham P."/>
            <person name="Batzoglou S."/>
            <person name="Begun D."/>
            <person name="Bhutkar A."/>
            <person name="Blanco E."/>
            <person name="Bosak S.A."/>
            <person name="Bradley R.K."/>
            <person name="Brand A.D."/>
            <person name="Brent M.R."/>
            <person name="Brooks A.N."/>
            <person name="Brown R.H."/>
            <person name="Butlin R.K."/>
            <person name="Caggese C."/>
            <person name="Calvi B.R."/>
            <person name="Bernardo de Carvalho A."/>
            <person name="Caspi A."/>
            <person name="Castrezana S."/>
            <person name="Celniker S.E."/>
            <person name="Chang J.L."/>
            <person name="Chapple C."/>
            <person name="Chatterji S."/>
            <person name="Chinwalla A."/>
            <person name="Civetta A."/>
            <person name="Clifton S.W."/>
            <person name="Comeron J.M."/>
            <person name="Costello J.C."/>
            <person name="Coyne J.A."/>
            <person name="Daub J."/>
            <person name="David R.G."/>
            <person name="Delcher A.L."/>
            <person name="Delehaunty K."/>
            <person name="Do C.B."/>
            <person name="Ebling H."/>
            <person name="Edwards K."/>
            <person name="Eickbush T."/>
            <person name="Evans J.D."/>
            <person name="Filipski A."/>
            <person name="Findeiss S."/>
            <person name="Freyhult E."/>
            <person name="Fulton L."/>
            <person name="Fulton R."/>
            <person name="Garcia A.C."/>
            <person name="Gardiner A."/>
            <person name="Garfield D.A."/>
            <person name="Garvin B.E."/>
            <person name="Gibson G."/>
            <person name="Gilbert D."/>
            <person name="Gnerre S."/>
            <person name="Godfrey J."/>
            <person name="Good R."/>
            <person name="Gotea V."/>
            <person name="Gravely B."/>
            <person name="Greenberg A.J."/>
            <person name="Griffiths-Jones S."/>
            <person name="Gross S."/>
            <person name="Guigo R."/>
            <person name="Gustafson E.A."/>
            <person name="Haerty W."/>
            <person name="Hahn M.W."/>
            <person name="Halligan D.L."/>
            <person name="Halpern A.L."/>
            <person name="Halter G.M."/>
            <person name="Han M.V."/>
            <person name="Heger A."/>
            <person name="Hillier L."/>
            <person name="Hinrichs A.S."/>
            <person name="Holmes I."/>
            <person name="Hoskins R.A."/>
            <person name="Hubisz M.J."/>
            <person name="Hultmark D."/>
            <person name="Huntley M.A."/>
            <person name="Jaffe D.B."/>
            <person name="Jagadeeshan S."/>
            <person name="Jeck W.R."/>
            <person name="Johnson J."/>
            <person name="Jones C.D."/>
            <person name="Jordan W.C."/>
            <person name="Karpen G.H."/>
            <person name="Kataoka E."/>
            <person name="Keightley P.D."/>
            <person name="Kheradpour P."/>
            <person name="Kirkness E.F."/>
            <person name="Koerich L.B."/>
            <person name="Kristiansen K."/>
            <person name="Kudrna D."/>
            <person name="Kulathinal R.J."/>
            <person name="Kumar S."/>
            <person name="Kwok R."/>
            <person name="Lander E."/>
            <person name="Langley C.H."/>
            <person name="Lapoint R."/>
            <person name="Lazzaro B.P."/>
            <person name="Lee S.J."/>
            <person name="Levesque L."/>
            <person name="Li R."/>
            <person name="Lin C.F."/>
            <person name="Lin M.F."/>
            <person name="Lindblad-Toh K."/>
            <person name="Llopart A."/>
            <person name="Long M."/>
            <person name="Low L."/>
            <person name="Lozovsky E."/>
            <person name="Lu J."/>
            <person name="Luo M."/>
            <person name="Machado C.A."/>
            <person name="Makalowski W."/>
            <person name="Marzo M."/>
            <person name="Matsuda M."/>
            <person name="Matzkin L."/>
            <person name="McAllister B."/>
            <person name="McBride C.S."/>
            <person name="McKernan B."/>
            <person name="McKernan K."/>
            <person name="Mendez-Lago M."/>
            <person name="Minx P."/>
            <person name="Mollenhauer M.U."/>
            <person name="Montooth K."/>
            <person name="Mount S.M."/>
            <person name="Mu X."/>
            <person name="Myers E."/>
            <person name="Negre B."/>
            <person name="Newfeld S."/>
            <person name="Nielsen R."/>
            <person name="Noor M.A."/>
            <person name="O'Grady P."/>
            <person name="Pachter L."/>
            <person name="Papaceit M."/>
            <person name="Parisi M.J."/>
            <person name="Parisi M."/>
            <person name="Parts L."/>
            <person name="Pedersen J.S."/>
            <person name="Pesole G."/>
            <person name="Phillippy A.M."/>
            <person name="Ponting C.P."/>
            <person name="Pop M."/>
            <person name="Porcelli D."/>
            <person name="Powell J.R."/>
            <person name="Prohaska S."/>
            <person name="Pruitt K."/>
            <person name="Puig M."/>
            <person name="Quesneville H."/>
            <person name="Ram K.R."/>
            <person name="Rand D."/>
            <person name="Rasmussen M.D."/>
            <person name="Reed L.K."/>
            <person name="Reenan R."/>
            <person name="Reily A."/>
            <person name="Remington K.A."/>
            <person name="Rieger T.T."/>
            <person name="Ritchie M.G."/>
            <person name="Robin C."/>
            <person name="Rogers Y.H."/>
            <person name="Rohde C."/>
            <person name="Rozas J."/>
            <person name="Rubenfield M.J."/>
            <person name="Ruiz A."/>
            <person name="Russo S."/>
            <person name="Salzberg S.L."/>
            <person name="Sanchez-Gracia A."/>
            <person name="Saranga D.J."/>
            <person name="Sato H."/>
            <person name="Schaeffer S.W."/>
            <person name="Schatz M.C."/>
            <person name="Schlenke T."/>
            <person name="Schwartz R."/>
            <person name="Segarra C."/>
            <person name="Singh R.S."/>
            <person name="Sirot L."/>
            <person name="Sirota M."/>
            <person name="Sisneros N.B."/>
            <person name="Smith C.D."/>
            <person name="Smith T.F."/>
            <person name="Spieth J."/>
            <person name="Stage D.E."/>
            <person name="Stark A."/>
            <person name="Stephan W."/>
            <person name="Strausberg R.L."/>
            <person name="Strempel S."/>
            <person name="Sturgill D."/>
            <person name="Sutton G."/>
            <person name="Sutton G.G."/>
            <person name="Tao W."/>
            <person name="Teichmann S."/>
            <person name="Tobari Y.N."/>
            <person name="Tomimura Y."/>
            <person name="Tsolas J.M."/>
            <person name="Valente V.L."/>
            <person name="Venter E."/>
            <person name="Venter J.C."/>
            <person name="Vicario S."/>
            <person name="Vieira F.G."/>
            <person name="Vilella A.J."/>
            <person name="Villasante A."/>
            <person name="Walenz B."/>
            <person name="Wang J."/>
            <person name="Wasserman M."/>
            <person name="Watts T."/>
            <person name="Wilson D."/>
            <person name="Wilson R.K."/>
            <person name="Wing R.A."/>
            <person name="Wolfner M.F."/>
            <person name="Wong A."/>
            <person name="Wong G.K."/>
            <person name="Wu C.I."/>
            <person name="Wu G."/>
            <person name="Yamamoto D."/>
            <person name="Yang H.P."/>
            <person name="Yang S.P."/>
            <person name="Yorke J.A."/>
            <person name="Yoshida K."/>
            <person name="Zdobnov E."/>
            <person name="Zhang P."/>
            <person name="Zhang Y."/>
            <person name="Zimin A.V."/>
            <person name="Baldwin J."/>
            <person name="Abdouelleil A."/>
            <person name="Abdulkadir J."/>
            <person name="Abebe A."/>
            <person name="Abera B."/>
            <person name="Abreu J."/>
            <person name="Acer S.C."/>
            <person name="Aftuck L."/>
            <person name="Alexander A."/>
            <person name="An P."/>
            <person name="Anderson E."/>
            <person name="Anderson S."/>
            <person name="Arachi H."/>
            <person name="Azer M."/>
            <person name="Bachantsang P."/>
            <person name="Barry A."/>
            <person name="Bayul T."/>
            <person name="Berlin A."/>
            <person name="Bessette D."/>
            <person name="Bloom T."/>
            <person name="Blye J."/>
            <person name="Boguslavskiy L."/>
            <person name="Bonnet C."/>
            <person name="Boukhgalter B."/>
            <person name="Bourzgui I."/>
            <person name="Brown A."/>
            <person name="Cahill P."/>
            <person name="Channer S."/>
            <person name="Cheshatsang Y."/>
            <person name="Chuda L."/>
            <person name="Citroen M."/>
            <person name="Collymore A."/>
            <person name="Cooke P."/>
            <person name="Costello M."/>
            <person name="D'Aco K."/>
            <person name="Daza R."/>
            <person name="De Haan G."/>
            <person name="DeGray S."/>
            <person name="DeMaso C."/>
            <person name="Dhargay N."/>
            <person name="Dooley K."/>
            <person name="Dooley E."/>
            <person name="Doricent M."/>
            <person name="Dorje P."/>
            <person name="Dorjee K."/>
            <person name="Dupes A."/>
            <person name="Elong R."/>
            <person name="Falk J."/>
            <person name="Farina A."/>
            <person name="Faro S."/>
            <person name="Ferguson D."/>
            <person name="Fisher S."/>
            <person name="Foley C.D."/>
            <person name="Franke A."/>
            <person name="Friedrich D."/>
            <person name="Gadbois L."/>
            <person name="Gearin G."/>
            <person name="Gearin C.R."/>
            <person name="Giannoukos G."/>
            <person name="Goode T."/>
            <person name="Graham J."/>
            <person name="Grandbois E."/>
            <person name="Grewal S."/>
            <person name="Gyaltsen K."/>
            <person name="Hafez N."/>
            <person name="Hagos B."/>
            <person name="Hall J."/>
            <person name="Henson C."/>
            <person name="Hollinger A."/>
            <person name="Honan T."/>
            <person name="Huard M.D."/>
            <person name="Hughes L."/>
            <person name="Hurhula B."/>
            <person name="Husby M.E."/>
            <person name="Kamat A."/>
            <person name="Kanga B."/>
            <person name="Kashin S."/>
            <person name="Khazanovich D."/>
            <person name="Kisner P."/>
            <person name="Lance K."/>
            <person name="Lara M."/>
            <person name="Lee W."/>
            <person name="Lennon N."/>
            <person name="Letendre F."/>
            <person name="LeVine R."/>
            <person name="Lipovsky A."/>
            <person name="Liu X."/>
            <person name="Liu J."/>
            <person name="Liu S."/>
            <person name="Lokyitsang T."/>
            <person name="Lokyitsang Y."/>
            <person name="Lubonja R."/>
            <person name="Lui A."/>
            <person name="MacDonald P."/>
            <person name="Magnisalis V."/>
            <person name="Maru K."/>
            <person name="Matthews C."/>
            <person name="McCusker W."/>
            <person name="McDonough S."/>
            <person name="Mehta T."/>
            <person name="Meldrim J."/>
            <person name="Meneus L."/>
            <person name="Mihai O."/>
            <person name="Mihalev A."/>
            <person name="Mihova T."/>
            <person name="Mittelman R."/>
            <person name="Mlenga V."/>
            <person name="Montmayeur A."/>
            <person name="Mulrain L."/>
            <person name="Navidi A."/>
            <person name="Naylor J."/>
            <person name="Negash T."/>
            <person name="Nguyen T."/>
            <person name="Nguyen N."/>
            <person name="Nicol R."/>
            <person name="Norbu C."/>
            <person name="Norbu N."/>
            <person name="Novod N."/>
            <person name="O'Neill B."/>
            <person name="Osman S."/>
            <person name="Markiewicz E."/>
            <person name="Oyono O.L."/>
            <person name="Patti C."/>
            <person name="Phunkhang P."/>
            <person name="Pierre F."/>
            <person name="Priest M."/>
            <person name="Raghuraman S."/>
            <person name="Rege F."/>
            <person name="Reyes R."/>
            <person name="Rise C."/>
            <person name="Rogov P."/>
            <person name="Ross K."/>
            <person name="Ryan E."/>
            <person name="Settipalli S."/>
            <person name="Shea T."/>
            <person name="Sherpa N."/>
            <person name="Shi L."/>
            <person name="Shih D."/>
            <person name="Sparrow T."/>
            <person name="Spaulding J."/>
            <person name="Stalker J."/>
            <person name="Stange-Thomann N."/>
            <person name="Stavropoulos S."/>
            <person name="Stone C."/>
            <person name="Strader C."/>
            <person name="Tesfaye S."/>
            <person name="Thomson T."/>
            <person name="Thoulutsang Y."/>
            <person name="Thoulutsang D."/>
            <person name="Topham K."/>
            <person name="Topping I."/>
            <person name="Tsamla T."/>
            <person name="Vassiliev H."/>
            <person name="Vo A."/>
            <person name="Wangchuk T."/>
            <person name="Wangdi T."/>
            <person name="Weiand M."/>
            <person name="Wilkinson J."/>
            <person name="Wilson A."/>
            <person name="Yadav S."/>
            <person name="Young G."/>
            <person name="Yu Q."/>
            <person name="Zembek L."/>
            <person name="Zhong D."/>
            <person name="Zimmer A."/>
            <person name="Zwirko Z."/>
            <person name="Jaffe D.B."/>
            <person name="Alvarez P."/>
            <person name="Brockman W."/>
            <person name="Butler J."/>
            <person name="Chin C."/>
            <person name="Gnerre S."/>
            <person name="Grabherr M."/>
            <person name="Kleber M."/>
            <person name="Mauceli E."/>
            <person name="MacCallum I."/>
        </authorList>
    </citation>
    <scope>NUCLEOTIDE SEQUENCE [LARGE SCALE GENOMIC DNA]</scope>
    <source>
        <strain evidence="3">Tucson 14030-0811.24</strain>
    </source>
</reference>
<dbReference type="Proteomes" id="UP000007798">
    <property type="component" value="Unassembled WGS sequence"/>
</dbReference>
<name>A0A0Q9X3D7_DROWI</name>
<dbReference type="InParanoid" id="A0A0Q9X3D7"/>
<dbReference type="EMBL" id="CH964272">
    <property type="protein sequence ID" value="KRG00036.1"/>
    <property type="molecule type" value="Genomic_DNA"/>
</dbReference>
<dbReference type="Gene3D" id="6.10.140.1460">
    <property type="match status" value="1"/>
</dbReference>
<evidence type="ECO:0000313" key="2">
    <source>
        <dbReference type="EMBL" id="KRG00036.1"/>
    </source>
</evidence>
<feature type="domain" description="Prolyl 4-hydroxylase N-terminal" evidence="1">
    <location>
        <begin position="2"/>
        <end position="83"/>
    </location>
</feature>
<dbReference type="GO" id="GO:0005783">
    <property type="term" value="C:endoplasmic reticulum"/>
    <property type="evidence" value="ECO:0007669"/>
    <property type="project" value="InterPro"/>
</dbReference>
<dbReference type="InterPro" id="IPR011990">
    <property type="entry name" value="TPR-like_helical_dom_sf"/>
</dbReference>